<dbReference type="Gramene" id="AET1Gv20984200.4">
    <property type="protein sequence ID" value="AET1Gv20984200.4"/>
    <property type="gene ID" value="AET1Gv20984200"/>
</dbReference>
<accession>A0A452ZZH6</accession>
<reference evidence="2" key="4">
    <citation type="submission" date="2019-03" db="UniProtKB">
        <authorList>
            <consortium name="EnsemblPlants"/>
        </authorList>
    </citation>
    <scope>IDENTIFICATION</scope>
</reference>
<dbReference type="EnsemblPlants" id="AET1Gv20984200.4">
    <property type="protein sequence ID" value="AET1Gv20984200.4"/>
    <property type="gene ID" value="AET1Gv20984200"/>
</dbReference>
<reference evidence="3" key="2">
    <citation type="journal article" date="2017" name="Nat. Plants">
        <title>The Aegilops tauschii genome reveals multiple impacts of transposons.</title>
        <authorList>
            <person name="Zhao G."/>
            <person name="Zou C."/>
            <person name="Li K."/>
            <person name="Wang K."/>
            <person name="Li T."/>
            <person name="Gao L."/>
            <person name="Zhang X."/>
            <person name="Wang H."/>
            <person name="Yang Z."/>
            <person name="Liu X."/>
            <person name="Jiang W."/>
            <person name="Mao L."/>
            <person name="Kong X."/>
            <person name="Jiao Y."/>
            <person name="Jia J."/>
        </authorList>
    </citation>
    <scope>NUCLEOTIDE SEQUENCE [LARGE SCALE GENOMIC DNA]</scope>
    <source>
        <strain evidence="3">cv. AL8/78</strain>
    </source>
</reference>
<dbReference type="GO" id="GO:0051603">
    <property type="term" value="P:proteolysis involved in protein catabolic process"/>
    <property type="evidence" value="ECO:0007669"/>
    <property type="project" value="InterPro"/>
</dbReference>
<dbReference type="InterPro" id="IPR001353">
    <property type="entry name" value="Proteasome_sua/b"/>
</dbReference>
<dbReference type="Pfam" id="PF00227">
    <property type="entry name" value="Proteasome"/>
    <property type="match status" value="1"/>
</dbReference>
<reference evidence="3" key="1">
    <citation type="journal article" date="2014" name="Science">
        <title>Ancient hybridizations among the ancestral genomes of bread wheat.</title>
        <authorList>
            <consortium name="International Wheat Genome Sequencing Consortium,"/>
            <person name="Marcussen T."/>
            <person name="Sandve S.R."/>
            <person name="Heier L."/>
            <person name="Spannagl M."/>
            <person name="Pfeifer M."/>
            <person name="Jakobsen K.S."/>
            <person name="Wulff B.B."/>
            <person name="Steuernagel B."/>
            <person name="Mayer K.F."/>
            <person name="Olsen O.A."/>
        </authorList>
    </citation>
    <scope>NUCLEOTIDE SEQUENCE [LARGE SCALE GENOMIC DNA]</scope>
    <source>
        <strain evidence="3">cv. AL8/78</strain>
    </source>
</reference>
<dbReference type="GO" id="GO:0005839">
    <property type="term" value="C:proteasome core complex"/>
    <property type="evidence" value="ECO:0007669"/>
    <property type="project" value="InterPro"/>
</dbReference>
<dbReference type="AlphaFoldDB" id="A0A452ZZH6"/>
<evidence type="ECO:0000313" key="2">
    <source>
        <dbReference type="EnsemblPlants" id="AET1Gv20984200.4"/>
    </source>
</evidence>
<dbReference type="Proteomes" id="UP000015105">
    <property type="component" value="Chromosome 1D"/>
</dbReference>
<dbReference type="InterPro" id="IPR029055">
    <property type="entry name" value="Ntn_hydrolases_N"/>
</dbReference>
<keyword evidence="3" id="KW-1185">Reference proteome</keyword>
<reference evidence="2" key="5">
    <citation type="journal article" date="2021" name="G3 (Bethesda)">
        <title>Aegilops tauschii genome assembly Aet v5.0 features greater sequence contiguity and improved annotation.</title>
        <authorList>
            <person name="Wang L."/>
            <person name="Zhu T."/>
            <person name="Rodriguez J.C."/>
            <person name="Deal K.R."/>
            <person name="Dubcovsky J."/>
            <person name="McGuire P.E."/>
            <person name="Lux T."/>
            <person name="Spannagl M."/>
            <person name="Mayer K.F.X."/>
            <person name="Baldrich P."/>
            <person name="Meyers B.C."/>
            <person name="Huo N."/>
            <person name="Gu Y.Q."/>
            <person name="Zhou H."/>
            <person name="Devos K.M."/>
            <person name="Bennetzen J.L."/>
            <person name="Unver T."/>
            <person name="Budak H."/>
            <person name="Gulick P.J."/>
            <person name="Galiba G."/>
            <person name="Kalapos B."/>
            <person name="Nelson D.R."/>
            <person name="Li P."/>
            <person name="You F.M."/>
            <person name="Luo M.C."/>
            <person name="Dvorak J."/>
        </authorList>
    </citation>
    <scope>NUCLEOTIDE SEQUENCE [LARGE SCALE GENOMIC DNA]</scope>
    <source>
        <strain evidence="2">cv. AL8/78</strain>
    </source>
</reference>
<proteinExistence type="predicted"/>
<sequence>SSADAPTDGEHRMGTTIVGVCYDGGVVLAADSRTSTGTPAPP</sequence>
<organism evidence="2 3">
    <name type="scientific">Aegilops tauschii subsp. strangulata</name>
    <name type="common">Goatgrass</name>
    <dbReference type="NCBI Taxonomy" id="200361"/>
    <lineage>
        <taxon>Eukaryota</taxon>
        <taxon>Viridiplantae</taxon>
        <taxon>Streptophyta</taxon>
        <taxon>Embryophyta</taxon>
        <taxon>Tracheophyta</taxon>
        <taxon>Spermatophyta</taxon>
        <taxon>Magnoliopsida</taxon>
        <taxon>Liliopsida</taxon>
        <taxon>Poales</taxon>
        <taxon>Poaceae</taxon>
        <taxon>BOP clade</taxon>
        <taxon>Pooideae</taxon>
        <taxon>Triticodae</taxon>
        <taxon>Triticeae</taxon>
        <taxon>Triticinae</taxon>
        <taxon>Aegilops</taxon>
    </lineage>
</organism>
<protein>
    <recommendedName>
        <fullName evidence="4">Proteasome endopeptidase complex</fullName>
    </recommendedName>
</protein>
<reference evidence="2" key="3">
    <citation type="journal article" date="2017" name="Nature">
        <title>Genome sequence of the progenitor of the wheat D genome Aegilops tauschii.</title>
        <authorList>
            <person name="Luo M.C."/>
            <person name="Gu Y.Q."/>
            <person name="Puiu D."/>
            <person name="Wang H."/>
            <person name="Twardziok S.O."/>
            <person name="Deal K.R."/>
            <person name="Huo N."/>
            <person name="Zhu T."/>
            <person name="Wang L."/>
            <person name="Wang Y."/>
            <person name="McGuire P.E."/>
            <person name="Liu S."/>
            <person name="Long H."/>
            <person name="Ramasamy R.K."/>
            <person name="Rodriguez J.C."/>
            <person name="Van S.L."/>
            <person name="Yuan L."/>
            <person name="Wang Z."/>
            <person name="Xia Z."/>
            <person name="Xiao L."/>
            <person name="Anderson O.D."/>
            <person name="Ouyang S."/>
            <person name="Liang Y."/>
            <person name="Zimin A.V."/>
            <person name="Pertea G."/>
            <person name="Qi P."/>
            <person name="Bennetzen J.L."/>
            <person name="Dai X."/>
            <person name="Dawson M.W."/>
            <person name="Muller H.G."/>
            <person name="Kugler K."/>
            <person name="Rivarola-Duarte L."/>
            <person name="Spannagl M."/>
            <person name="Mayer K.F.X."/>
            <person name="Lu F.H."/>
            <person name="Bevan M.W."/>
            <person name="Leroy P."/>
            <person name="Li P."/>
            <person name="You F.M."/>
            <person name="Sun Q."/>
            <person name="Liu Z."/>
            <person name="Lyons E."/>
            <person name="Wicker T."/>
            <person name="Salzberg S.L."/>
            <person name="Devos K.M."/>
            <person name="Dvorak J."/>
        </authorList>
    </citation>
    <scope>NUCLEOTIDE SEQUENCE [LARGE SCALE GENOMIC DNA]</scope>
    <source>
        <strain evidence="2">cv. AL8/78</strain>
    </source>
</reference>
<evidence type="ECO:0000256" key="1">
    <source>
        <dbReference type="ARBA" id="ARBA00026071"/>
    </source>
</evidence>
<comment type="subunit">
    <text evidence="1">The 26S proteasome consists of a 20S proteasome core and two 19S regulatory subunits. The 20S proteasome core is composed of 28 subunits that are arranged in four stacked rings, resulting in a barrel-shaped structure. The two end rings are each formed by seven alpha subunits, and the two central rings are each formed by seven beta subunits. The catalytic chamber with the active sites is on the inside of the barrel.</text>
</comment>
<name>A0A452ZZH6_AEGTS</name>
<dbReference type="SUPFAM" id="SSF56235">
    <property type="entry name" value="N-terminal nucleophile aminohydrolases (Ntn hydrolases)"/>
    <property type="match status" value="1"/>
</dbReference>
<dbReference type="Gene3D" id="3.60.20.10">
    <property type="entry name" value="Glutamine Phosphoribosylpyrophosphate, subunit 1, domain 1"/>
    <property type="match status" value="1"/>
</dbReference>
<evidence type="ECO:0000313" key="3">
    <source>
        <dbReference type="Proteomes" id="UP000015105"/>
    </source>
</evidence>
<evidence type="ECO:0008006" key="4">
    <source>
        <dbReference type="Google" id="ProtNLM"/>
    </source>
</evidence>